<dbReference type="EMBL" id="BMQB01000005">
    <property type="protein sequence ID" value="GGJ96659.1"/>
    <property type="molecule type" value="Genomic_DNA"/>
</dbReference>
<accession>A0A8J3FA75</accession>
<organism evidence="1 2">
    <name type="scientific">Pilimelia anulata</name>
    <dbReference type="NCBI Taxonomy" id="53371"/>
    <lineage>
        <taxon>Bacteria</taxon>
        <taxon>Bacillati</taxon>
        <taxon>Actinomycetota</taxon>
        <taxon>Actinomycetes</taxon>
        <taxon>Micromonosporales</taxon>
        <taxon>Micromonosporaceae</taxon>
        <taxon>Pilimelia</taxon>
    </lineage>
</organism>
<name>A0A8J3FA75_9ACTN</name>
<evidence type="ECO:0000313" key="2">
    <source>
        <dbReference type="Proteomes" id="UP000649739"/>
    </source>
</evidence>
<dbReference type="Proteomes" id="UP000649739">
    <property type="component" value="Unassembled WGS sequence"/>
</dbReference>
<reference evidence="1" key="2">
    <citation type="submission" date="2020-09" db="EMBL/GenBank/DDBJ databases">
        <authorList>
            <person name="Sun Q."/>
            <person name="Ohkuma M."/>
        </authorList>
    </citation>
    <scope>NUCLEOTIDE SEQUENCE</scope>
    <source>
        <strain evidence="1">JCM 3090</strain>
    </source>
</reference>
<keyword evidence="2" id="KW-1185">Reference proteome</keyword>
<reference evidence="1" key="1">
    <citation type="journal article" date="2014" name="Int. J. Syst. Evol. Microbiol.">
        <title>Complete genome sequence of Corynebacterium casei LMG S-19264T (=DSM 44701T), isolated from a smear-ripened cheese.</title>
        <authorList>
            <consortium name="US DOE Joint Genome Institute (JGI-PGF)"/>
            <person name="Walter F."/>
            <person name="Albersmeier A."/>
            <person name="Kalinowski J."/>
            <person name="Ruckert C."/>
        </authorList>
    </citation>
    <scope>NUCLEOTIDE SEQUENCE</scope>
    <source>
        <strain evidence="1">JCM 3090</strain>
    </source>
</reference>
<evidence type="ECO:0000313" key="1">
    <source>
        <dbReference type="EMBL" id="GGJ96659.1"/>
    </source>
</evidence>
<comment type="caution">
    <text evidence="1">The sequence shown here is derived from an EMBL/GenBank/DDBJ whole genome shotgun (WGS) entry which is preliminary data.</text>
</comment>
<protein>
    <submittedName>
        <fullName evidence="1">Uncharacterized protein</fullName>
    </submittedName>
</protein>
<gene>
    <name evidence="1" type="ORF">GCM10010123_28310</name>
</gene>
<sequence length="103" mass="11970">MKFQTTDRFDRDYKNLPAEHRRRFASLMADFSAACDDYAAAPGTFTRPARLRVSPMRSVSGIWEMTWSFTGPDGRATFEFFPLDGQTAVRWRRIGRHDIYTDP</sequence>
<dbReference type="AlphaFoldDB" id="A0A8J3FA75"/>
<proteinExistence type="predicted"/>